<keyword evidence="2" id="KW-0812">Transmembrane</keyword>
<keyword evidence="2" id="KW-1133">Transmembrane helix</keyword>
<name>A0A927LZX5_9ACTN</name>
<sequence>MTTPVSTTAARRRPALPYAAIVIPLVLAVTTASVVLPVTATAAVPDGPAAVAAAPLLGDDFEDGDASGWSTSGGQWSVGSDDSRVYRQRGGSGSASARTGDPTWTDYTVTARIKPTTLRPGRSTIGVLARLQSSTSYYYLTLRSDNQLELSKLVSGRVTSLATAPATVTLGTWHTLRLAVTGNSLVGQLGTVSVSATDGQFGAGRIGLVSTSAAGSFDDVLVEPPAPAPDRERPSTPGRPQVLEVVPGAVTITWPASTDNVGVTQYYVYQGDQFYTQWIARIVPDNSPLTLPIGATAASSHFSVSARDAAGNTSTISSRMTVSQPPSFPRSGDNTVPPTAPGPPTVLGVTAEGYRLGWEPATDDLGVVEYHVYHVFNVDEIRVEAKVTTNTAVIVPRGGYETVRIVAYDASWNSSSSVTVQLPPPPTPSALPPGPPAR</sequence>
<feature type="compositionally biased region" description="Polar residues" evidence="1">
    <location>
        <begin position="313"/>
        <end position="325"/>
    </location>
</feature>
<feature type="transmembrane region" description="Helical" evidence="2">
    <location>
        <begin position="15"/>
        <end position="36"/>
    </location>
</feature>
<evidence type="ECO:0000256" key="1">
    <source>
        <dbReference type="SAM" id="MobiDB-lite"/>
    </source>
</evidence>
<keyword evidence="4" id="KW-1185">Reference proteome</keyword>
<feature type="region of interest" description="Disordered" evidence="1">
    <location>
        <begin position="68"/>
        <end position="101"/>
    </location>
</feature>
<evidence type="ECO:0000313" key="4">
    <source>
        <dbReference type="Proteomes" id="UP000649753"/>
    </source>
</evidence>
<dbReference type="RefSeq" id="WP_192765754.1">
    <property type="nucleotide sequence ID" value="NZ_JADBEB010000001.1"/>
</dbReference>
<reference evidence="3" key="1">
    <citation type="submission" date="2020-10" db="EMBL/GenBank/DDBJ databases">
        <title>Sequencing the genomes of 1000 actinobacteria strains.</title>
        <authorList>
            <person name="Klenk H.-P."/>
        </authorList>
    </citation>
    <scope>NUCLEOTIDE SEQUENCE</scope>
    <source>
        <strain evidence="3">DSM 46832</strain>
    </source>
</reference>
<gene>
    <name evidence="3" type="ORF">H4W31_001225</name>
</gene>
<keyword evidence="2" id="KW-0472">Membrane</keyword>
<dbReference type="Gene3D" id="2.60.40.10">
    <property type="entry name" value="Immunoglobulins"/>
    <property type="match status" value="2"/>
</dbReference>
<organism evidence="3 4">
    <name type="scientific">Plantactinospora soyae</name>
    <dbReference type="NCBI Taxonomy" id="1544732"/>
    <lineage>
        <taxon>Bacteria</taxon>
        <taxon>Bacillati</taxon>
        <taxon>Actinomycetota</taxon>
        <taxon>Actinomycetes</taxon>
        <taxon>Micromonosporales</taxon>
        <taxon>Micromonosporaceae</taxon>
        <taxon>Plantactinospora</taxon>
    </lineage>
</organism>
<proteinExistence type="predicted"/>
<dbReference type="Proteomes" id="UP000649753">
    <property type="component" value="Unassembled WGS sequence"/>
</dbReference>
<feature type="region of interest" description="Disordered" evidence="1">
    <location>
        <begin position="313"/>
        <end position="344"/>
    </location>
</feature>
<dbReference type="InterPro" id="IPR013320">
    <property type="entry name" value="ConA-like_dom_sf"/>
</dbReference>
<comment type="caution">
    <text evidence="3">The sequence shown here is derived from an EMBL/GenBank/DDBJ whole genome shotgun (WGS) entry which is preliminary data.</text>
</comment>
<evidence type="ECO:0008006" key="5">
    <source>
        <dbReference type="Google" id="ProtNLM"/>
    </source>
</evidence>
<evidence type="ECO:0000256" key="2">
    <source>
        <dbReference type="SAM" id="Phobius"/>
    </source>
</evidence>
<dbReference type="InterPro" id="IPR013783">
    <property type="entry name" value="Ig-like_fold"/>
</dbReference>
<feature type="compositionally biased region" description="Pro residues" evidence="1">
    <location>
        <begin position="422"/>
        <end position="438"/>
    </location>
</feature>
<dbReference type="SUPFAM" id="SSF49265">
    <property type="entry name" value="Fibronectin type III"/>
    <property type="match status" value="1"/>
</dbReference>
<dbReference type="AlphaFoldDB" id="A0A927LZX5"/>
<evidence type="ECO:0000313" key="3">
    <source>
        <dbReference type="EMBL" id="MBE1485587.1"/>
    </source>
</evidence>
<protein>
    <recommendedName>
        <fullName evidence="5">Fibronectin type-III domain-containing protein</fullName>
    </recommendedName>
</protein>
<feature type="region of interest" description="Disordered" evidence="1">
    <location>
        <begin position="220"/>
        <end position="240"/>
    </location>
</feature>
<accession>A0A927LZX5</accession>
<dbReference type="GO" id="GO:0005975">
    <property type="term" value="P:carbohydrate metabolic process"/>
    <property type="evidence" value="ECO:0007669"/>
    <property type="project" value="UniProtKB-ARBA"/>
</dbReference>
<feature type="region of interest" description="Disordered" evidence="1">
    <location>
        <begin position="416"/>
        <end position="438"/>
    </location>
</feature>
<dbReference type="EMBL" id="JADBEB010000001">
    <property type="protein sequence ID" value="MBE1485587.1"/>
    <property type="molecule type" value="Genomic_DNA"/>
</dbReference>
<dbReference type="InterPro" id="IPR036116">
    <property type="entry name" value="FN3_sf"/>
</dbReference>
<feature type="compositionally biased region" description="Polar residues" evidence="1">
    <location>
        <begin position="68"/>
        <end position="80"/>
    </location>
</feature>
<dbReference type="Gene3D" id="2.60.120.560">
    <property type="entry name" value="Exo-inulinase, domain 1"/>
    <property type="match status" value="1"/>
</dbReference>
<dbReference type="SUPFAM" id="SSF49899">
    <property type="entry name" value="Concanavalin A-like lectins/glucanases"/>
    <property type="match status" value="1"/>
</dbReference>